<comment type="caution">
    <text evidence="2">The sequence shown here is derived from an EMBL/GenBank/DDBJ whole genome shotgun (WGS) entry which is preliminary data.</text>
</comment>
<gene>
    <name evidence="2" type="ORF">Q5722_00140</name>
</gene>
<evidence type="ECO:0000256" key="1">
    <source>
        <dbReference type="SAM" id="MobiDB-lite"/>
    </source>
</evidence>
<dbReference type="EMBL" id="JAUQTA010000001">
    <property type="protein sequence ID" value="MDO7866768.1"/>
    <property type="molecule type" value="Genomic_DNA"/>
</dbReference>
<keyword evidence="3" id="KW-1185">Reference proteome</keyword>
<feature type="region of interest" description="Disordered" evidence="1">
    <location>
        <begin position="1"/>
        <end position="23"/>
    </location>
</feature>
<dbReference type="RefSeq" id="WP_305026190.1">
    <property type="nucleotide sequence ID" value="NZ_JAUQTA010000001.1"/>
</dbReference>
<accession>A0ABT9AX21</accession>
<sequence>MTTSTQRFLPTPAGAPNRSRDPFPQAKVIGEIKPHTSSGISAGVAQLRRRLLAVSPAQRIAIRPQLVTYRASARDGYYEVLAPDSTLLKQWALTGVKPAGIPWYSLGEFYFAEALQTIQRRDCPSLLGGLIERRVRSHYAARIGIPPLALKSSAAHGPDFQHELAEFLHELATELELEARYGS</sequence>
<name>A0ABT9AX21_9ACTN</name>
<proteinExistence type="predicted"/>
<evidence type="ECO:0000313" key="2">
    <source>
        <dbReference type="EMBL" id="MDO7866768.1"/>
    </source>
</evidence>
<evidence type="ECO:0000313" key="3">
    <source>
        <dbReference type="Proteomes" id="UP001233314"/>
    </source>
</evidence>
<dbReference type="Proteomes" id="UP001233314">
    <property type="component" value="Unassembled WGS sequence"/>
</dbReference>
<organism evidence="2 3">
    <name type="scientific">Nocardioides jiangxiensis</name>
    <dbReference type="NCBI Taxonomy" id="3064524"/>
    <lineage>
        <taxon>Bacteria</taxon>
        <taxon>Bacillati</taxon>
        <taxon>Actinomycetota</taxon>
        <taxon>Actinomycetes</taxon>
        <taxon>Propionibacteriales</taxon>
        <taxon>Nocardioidaceae</taxon>
        <taxon>Nocardioides</taxon>
    </lineage>
</organism>
<reference evidence="2 3" key="1">
    <citation type="submission" date="2023-07" db="EMBL/GenBank/DDBJ databases">
        <title>Nocardioides sp. nov WY-20 isolated from soil.</title>
        <authorList>
            <person name="Liu B."/>
            <person name="Wan Y."/>
        </authorList>
    </citation>
    <scope>NUCLEOTIDE SEQUENCE [LARGE SCALE GENOMIC DNA]</scope>
    <source>
        <strain evidence="2 3">WY-20</strain>
    </source>
</reference>
<protein>
    <submittedName>
        <fullName evidence="2">Uncharacterized protein</fullName>
    </submittedName>
</protein>